<dbReference type="Proteomes" id="UP001193734">
    <property type="component" value="Unassembled WGS sequence"/>
</dbReference>
<comment type="caution">
    <text evidence="1">The sequence shown here is derived from an EMBL/GenBank/DDBJ whole genome shotgun (WGS) entry which is preliminary data.</text>
</comment>
<name>A0ABX2ATK3_9BACT</name>
<evidence type="ECO:0000313" key="1">
    <source>
        <dbReference type="EMBL" id="NPE13298.1"/>
    </source>
</evidence>
<keyword evidence="2" id="KW-1185">Reference proteome</keyword>
<proteinExistence type="predicted"/>
<dbReference type="GeneID" id="82156721"/>
<dbReference type="EMBL" id="JABKKE010000003">
    <property type="protein sequence ID" value="NPE13298.1"/>
    <property type="molecule type" value="Genomic_DNA"/>
</dbReference>
<sequence length="188" mass="21602">MKTREKFQPVTDGRNEIFEVFRKKQGDLDIIGVERQGLIYYIILLGGFNSHKAWVSIMMDGEMKSILDGLLDTSIGTIEVLAQKCPLLSQSILDGLDKRFNNGAFINVAGDWFFNRDFWFSMDTEAWVNLSTEVCFELIERCTQMLNEFSNFKGFSFSEKAKISAKDVYRGYKKIRPYIAIAKIAIPH</sequence>
<reference evidence="1 2" key="1">
    <citation type="submission" date="2020-05" db="EMBL/GenBank/DDBJ databases">
        <title>Distinct polysaccharide utilization as determinants for interspecies competition between intestinal Prevotella spp.</title>
        <authorList>
            <person name="Galvez E.J.C."/>
            <person name="Iljazovic A."/>
            <person name="Strowig T."/>
        </authorList>
    </citation>
    <scope>NUCLEOTIDE SEQUENCE [LARGE SCALE GENOMIC DNA]</scope>
    <source>
        <strain evidence="1 2">PROD</strain>
    </source>
</reference>
<accession>A0ABX2ATK3</accession>
<dbReference type="RefSeq" id="WP_172175837.1">
    <property type="nucleotide sequence ID" value="NZ_CASGKG010000014.1"/>
</dbReference>
<protein>
    <submittedName>
        <fullName evidence="1">Uncharacterized protein</fullName>
    </submittedName>
</protein>
<evidence type="ECO:0000313" key="2">
    <source>
        <dbReference type="Proteomes" id="UP001193734"/>
    </source>
</evidence>
<gene>
    <name evidence="1" type="ORF">HPS55_02975</name>
</gene>
<organism evidence="1 2">
    <name type="scientific">Xylanibacter rodentium</name>
    <dbReference type="NCBI Taxonomy" id="2736289"/>
    <lineage>
        <taxon>Bacteria</taxon>
        <taxon>Pseudomonadati</taxon>
        <taxon>Bacteroidota</taxon>
        <taxon>Bacteroidia</taxon>
        <taxon>Bacteroidales</taxon>
        <taxon>Prevotellaceae</taxon>
        <taxon>Xylanibacter</taxon>
    </lineage>
</organism>